<name>L9W0N9_9EURY</name>
<evidence type="ECO:0000313" key="3">
    <source>
        <dbReference type="Proteomes" id="UP000011599"/>
    </source>
</evidence>
<dbReference type="PATRIC" id="fig|1114856.3.peg.1446"/>
<gene>
    <name evidence="2" type="ORF">C496_06907</name>
</gene>
<keyword evidence="3" id="KW-1185">Reference proteome</keyword>
<sequence>MSDTSSQATEERSTTDRSTLPECPTCGNLITAVTVRGPSEGTAHPCGCRFWPASQENSHPGD</sequence>
<organism evidence="2 3">
    <name type="scientific">Natronorubrum tibetense GA33</name>
    <dbReference type="NCBI Taxonomy" id="1114856"/>
    <lineage>
        <taxon>Archaea</taxon>
        <taxon>Methanobacteriati</taxon>
        <taxon>Methanobacteriota</taxon>
        <taxon>Stenosarchaea group</taxon>
        <taxon>Halobacteria</taxon>
        <taxon>Halobacteriales</taxon>
        <taxon>Natrialbaceae</taxon>
        <taxon>Natronorubrum</taxon>
    </lineage>
</organism>
<dbReference type="EMBL" id="AOHW01000022">
    <property type="protein sequence ID" value="ELY43044.1"/>
    <property type="molecule type" value="Genomic_DNA"/>
</dbReference>
<protein>
    <recommendedName>
        <fullName evidence="4">Small CPxCG-related zinc finger protein</fullName>
    </recommendedName>
</protein>
<dbReference type="OrthoDB" id="193769at2157"/>
<dbReference type="Proteomes" id="UP000011599">
    <property type="component" value="Unassembled WGS sequence"/>
</dbReference>
<feature type="region of interest" description="Disordered" evidence="1">
    <location>
        <begin position="1"/>
        <end position="24"/>
    </location>
</feature>
<reference evidence="2 3" key="1">
    <citation type="journal article" date="2014" name="PLoS Genet.">
        <title>Phylogenetically driven sequencing of extremely halophilic archaea reveals strategies for static and dynamic osmo-response.</title>
        <authorList>
            <person name="Becker E.A."/>
            <person name="Seitzer P.M."/>
            <person name="Tritt A."/>
            <person name="Larsen D."/>
            <person name="Krusor M."/>
            <person name="Yao A.I."/>
            <person name="Wu D."/>
            <person name="Madern D."/>
            <person name="Eisen J.A."/>
            <person name="Darling A.E."/>
            <person name="Facciotti M.T."/>
        </authorList>
    </citation>
    <scope>NUCLEOTIDE SEQUENCE [LARGE SCALE GENOMIC DNA]</scope>
    <source>
        <strain evidence="2 3">GA33</strain>
    </source>
</reference>
<comment type="caution">
    <text evidence="2">The sequence shown here is derived from an EMBL/GenBank/DDBJ whole genome shotgun (WGS) entry which is preliminary data.</text>
</comment>
<dbReference type="RefSeq" id="WP_006089201.1">
    <property type="nucleotide sequence ID" value="NZ_AOHW01000022.1"/>
</dbReference>
<evidence type="ECO:0000313" key="2">
    <source>
        <dbReference type="EMBL" id="ELY43044.1"/>
    </source>
</evidence>
<evidence type="ECO:0000256" key="1">
    <source>
        <dbReference type="SAM" id="MobiDB-lite"/>
    </source>
</evidence>
<proteinExistence type="predicted"/>
<accession>L9W0N9</accession>
<evidence type="ECO:0008006" key="4">
    <source>
        <dbReference type="Google" id="ProtNLM"/>
    </source>
</evidence>
<dbReference type="AlphaFoldDB" id="L9W0N9"/>